<protein>
    <submittedName>
        <fullName evidence="2">Endonuclease/exonuclease/phosphatase family metal-dependent hydrolase</fullName>
    </submittedName>
</protein>
<reference evidence="2 3" key="1">
    <citation type="submission" date="2019-06" db="EMBL/GenBank/DDBJ databases">
        <title>Sequencing the genomes of 1000 actinobacteria strains.</title>
        <authorList>
            <person name="Klenk H.-P."/>
        </authorList>
    </citation>
    <scope>NUCLEOTIDE SEQUENCE [LARGE SCALE GENOMIC DNA]</scope>
    <source>
        <strain evidence="2 3">DSM 102200</strain>
    </source>
</reference>
<keyword evidence="2" id="KW-0255">Endonuclease</keyword>
<organism evidence="2 3">
    <name type="scientific">Actinoallomurus bryophytorum</name>
    <dbReference type="NCBI Taxonomy" id="1490222"/>
    <lineage>
        <taxon>Bacteria</taxon>
        <taxon>Bacillati</taxon>
        <taxon>Actinomycetota</taxon>
        <taxon>Actinomycetes</taxon>
        <taxon>Streptosporangiales</taxon>
        <taxon>Thermomonosporaceae</taxon>
        <taxon>Actinoallomurus</taxon>
    </lineage>
</organism>
<dbReference type="AlphaFoldDB" id="A0A543CNC1"/>
<evidence type="ECO:0000313" key="2">
    <source>
        <dbReference type="EMBL" id="TQL98604.1"/>
    </source>
</evidence>
<keyword evidence="3" id="KW-1185">Reference proteome</keyword>
<dbReference type="GO" id="GO:0004527">
    <property type="term" value="F:exonuclease activity"/>
    <property type="evidence" value="ECO:0007669"/>
    <property type="project" value="UniProtKB-KW"/>
</dbReference>
<accession>A0A543CNC1</accession>
<dbReference type="GO" id="GO:0016020">
    <property type="term" value="C:membrane"/>
    <property type="evidence" value="ECO:0007669"/>
    <property type="project" value="GOC"/>
</dbReference>
<comment type="caution">
    <text evidence="2">The sequence shown here is derived from an EMBL/GenBank/DDBJ whole genome shotgun (WGS) entry which is preliminary data.</text>
</comment>
<keyword evidence="2" id="KW-0378">Hydrolase</keyword>
<proteinExistence type="predicted"/>
<keyword evidence="2" id="KW-0540">Nuclease</keyword>
<sequence>MSSSPSHPSRHRRHGIAAVPAVIALLGTLATGPAAHAADHGRGVRLRVMAYNIQAGAGADHVFDLERQARAIESEHPDLVGLEEVDVDWAARSDYTDEATWLAKRLHMHVFFAPIYDLPPDRAGAPDRRFGVALLSRFPILRARNLEITRLSTQVPDPVPAPGPGFPEVLVDAHGMPLWVYVTHLDYRADPGVRESQVADMDAIMDRRHGPKLLLGDLNAQPDDAELAPLWTRLTDALTVEGQRTTPTWPADAPTERIDYVTFSPGIRVTGAHIPDTLASDHRPVVADLRGLRH</sequence>
<name>A0A543CNC1_9ACTN</name>
<dbReference type="Gene3D" id="3.60.10.10">
    <property type="entry name" value="Endonuclease/exonuclease/phosphatase"/>
    <property type="match status" value="1"/>
</dbReference>
<dbReference type="EMBL" id="VFOZ01000001">
    <property type="protein sequence ID" value="TQL98604.1"/>
    <property type="molecule type" value="Genomic_DNA"/>
</dbReference>
<evidence type="ECO:0000313" key="3">
    <source>
        <dbReference type="Proteomes" id="UP000316096"/>
    </source>
</evidence>
<dbReference type="InterPro" id="IPR005135">
    <property type="entry name" value="Endo/exonuclease/phosphatase"/>
</dbReference>
<dbReference type="PANTHER" id="PTHR14859">
    <property type="entry name" value="CALCOFLUOR WHITE HYPERSENSITIVE PROTEIN PRECURSOR"/>
    <property type="match status" value="1"/>
</dbReference>
<dbReference type="SUPFAM" id="SSF56219">
    <property type="entry name" value="DNase I-like"/>
    <property type="match status" value="1"/>
</dbReference>
<dbReference type="GO" id="GO:0006506">
    <property type="term" value="P:GPI anchor biosynthetic process"/>
    <property type="evidence" value="ECO:0007669"/>
    <property type="project" value="TreeGrafter"/>
</dbReference>
<gene>
    <name evidence="2" type="ORF">FB559_4231</name>
</gene>
<keyword evidence="2" id="KW-0269">Exonuclease</keyword>
<feature type="domain" description="Endonuclease/exonuclease/phosphatase" evidence="1">
    <location>
        <begin position="49"/>
        <end position="282"/>
    </location>
</feature>
<dbReference type="RefSeq" id="WP_141957182.1">
    <property type="nucleotide sequence ID" value="NZ_VFOZ01000001.1"/>
</dbReference>
<dbReference type="PANTHER" id="PTHR14859:SF15">
    <property type="entry name" value="ENDONUCLEASE_EXONUCLEASE_PHOSPHATASE DOMAIN-CONTAINING PROTEIN"/>
    <property type="match status" value="1"/>
</dbReference>
<dbReference type="GO" id="GO:0004519">
    <property type="term" value="F:endonuclease activity"/>
    <property type="evidence" value="ECO:0007669"/>
    <property type="project" value="UniProtKB-KW"/>
</dbReference>
<dbReference type="InterPro" id="IPR036691">
    <property type="entry name" value="Endo/exonu/phosph_ase_sf"/>
</dbReference>
<dbReference type="OrthoDB" id="155529at2"/>
<dbReference type="Proteomes" id="UP000316096">
    <property type="component" value="Unassembled WGS sequence"/>
</dbReference>
<dbReference type="Pfam" id="PF03372">
    <property type="entry name" value="Exo_endo_phos"/>
    <property type="match status" value="1"/>
</dbReference>
<evidence type="ECO:0000259" key="1">
    <source>
        <dbReference type="Pfam" id="PF03372"/>
    </source>
</evidence>
<dbReference type="InterPro" id="IPR051916">
    <property type="entry name" value="GPI-anchor_lipid_remodeler"/>
</dbReference>